<evidence type="ECO:0000256" key="5">
    <source>
        <dbReference type="ARBA" id="ARBA00022692"/>
    </source>
</evidence>
<feature type="transmembrane region" description="Helical" evidence="9">
    <location>
        <begin position="157"/>
        <end position="178"/>
    </location>
</feature>
<evidence type="ECO:0000256" key="8">
    <source>
        <dbReference type="ARBA" id="ARBA00039381"/>
    </source>
</evidence>
<keyword evidence="11" id="KW-1185">Reference proteome</keyword>
<evidence type="ECO:0000256" key="2">
    <source>
        <dbReference type="ARBA" id="ARBA00022448"/>
    </source>
</evidence>
<sequence>MTDAINDAIRKVPLLAPLILVAVFLAISTDTFLTLGNLENVLVAAAILALPGLAMTFCLAMGEFDLSIGSTVSLSGVVCCSAMIAGQPLPLALLLALGVGALIGLANGLVITKLGVTPFIATLATMVIVRGASLAYTDGHDQIVSSAGLKYLVGGRPLGVPMPIVLAVVASALAWWAVNRTRFGRWVCAIGSNRDAALMSGLPVDRIRVSVYVLVGLSGGLWGLLISSQLQKGNGQLGLGFELDAITVVVLGGTALLGGRASIIGTVLGAVMIETIRNGLNLLNTPPAYQRIGVGLLLIAALALLALRRRDPAATPNRIPARAQESAA</sequence>
<evidence type="ECO:0000256" key="1">
    <source>
        <dbReference type="ARBA" id="ARBA00004651"/>
    </source>
</evidence>
<gene>
    <name evidence="10" type="ORF">Aple_032130</name>
</gene>
<feature type="transmembrane region" description="Helical" evidence="9">
    <location>
        <begin position="209"/>
        <end position="226"/>
    </location>
</feature>
<feature type="transmembrane region" description="Helical" evidence="9">
    <location>
        <begin position="41"/>
        <end position="59"/>
    </location>
</feature>
<dbReference type="EMBL" id="BLAF01000016">
    <property type="protein sequence ID" value="GES20317.1"/>
    <property type="molecule type" value="Genomic_DNA"/>
</dbReference>
<keyword evidence="4" id="KW-0997">Cell inner membrane</keyword>
<dbReference type="AlphaFoldDB" id="A0A5M3XFD2"/>
<dbReference type="PANTHER" id="PTHR32196:SF71">
    <property type="entry name" value="AUTOINDUCER 2 IMPORT SYSTEM PERMEASE PROTEIN LSRD"/>
    <property type="match status" value="1"/>
</dbReference>
<dbReference type="Pfam" id="PF02653">
    <property type="entry name" value="BPD_transp_2"/>
    <property type="match status" value="1"/>
</dbReference>
<feature type="transmembrane region" description="Helical" evidence="9">
    <location>
        <begin position="288"/>
        <end position="307"/>
    </location>
</feature>
<feature type="transmembrane region" description="Helical" evidence="9">
    <location>
        <begin position="246"/>
        <end position="276"/>
    </location>
</feature>
<evidence type="ECO:0000256" key="9">
    <source>
        <dbReference type="SAM" id="Phobius"/>
    </source>
</evidence>
<accession>A0A5M3XFD2</accession>
<evidence type="ECO:0000256" key="4">
    <source>
        <dbReference type="ARBA" id="ARBA00022519"/>
    </source>
</evidence>
<name>A0A5M3XFD2_9ACTN</name>
<evidence type="ECO:0000256" key="7">
    <source>
        <dbReference type="ARBA" id="ARBA00023136"/>
    </source>
</evidence>
<feature type="transmembrane region" description="Helical" evidence="9">
    <location>
        <begin position="66"/>
        <end position="85"/>
    </location>
</feature>
<evidence type="ECO:0000313" key="11">
    <source>
        <dbReference type="Proteomes" id="UP000377595"/>
    </source>
</evidence>
<feature type="transmembrane region" description="Helical" evidence="9">
    <location>
        <begin position="119"/>
        <end position="137"/>
    </location>
</feature>
<dbReference type="CDD" id="cd06579">
    <property type="entry name" value="TM_PBP1_transp_AraH_like"/>
    <property type="match status" value="1"/>
</dbReference>
<dbReference type="GO" id="GO:0022857">
    <property type="term" value="F:transmembrane transporter activity"/>
    <property type="evidence" value="ECO:0007669"/>
    <property type="project" value="InterPro"/>
</dbReference>
<dbReference type="RefSeq" id="WP_155345373.1">
    <property type="nucleotide sequence ID" value="NZ_BAAAHM010000021.1"/>
</dbReference>
<keyword evidence="5 9" id="KW-0812">Transmembrane</keyword>
<dbReference type="Proteomes" id="UP000377595">
    <property type="component" value="Unassembled WGS sequence"/>
</dbReference>
<keyword evidence="7 9" id="KW-0472">Membrane</keyword>
<reference evidence="10 11" key="1">
    <citation type="submission" date="2019-10" db="EMBL/GenBank/DDBJ databases">
        <title>Whole genome shotgun sequence of Acrocarpospora pleiomorpha NBRC 16267.</title>
        <authorList>
            <person name="Ichikawa N."/>
            <person name="Kimura A."/>
            <person name="Kitahashi Y."/>
            <person name="Komaki H."/>
            <person name="Oguchi A."/>
        </authorList>
    </citation>
    <scope>NUCLEOTIDE SEQUENCE [LARGE SCALE GENOMIC DNA]</scope>
    <source>
        <strain evidence="10 11">NBRC 16267</strain>
    </source>
</reference>
<feature type="transmembrane region" description="Helical" evidence="9">
    <location>
        <begin position="12"/>
        <end position="35"/>
    </location>
</feature>
<keyword evidence="3" id="KW-1003">Cell membrane</keyword>
<comment type="subcellular location">
    <subcellularLocation>
        <location evidence="1">Cell membrane</location>
        <topology evidence="1">Multi-pass membrane protein</topology>
    </subcellularLocation>
</comment>
<keyword evidence="6 9" id="KW-1133">Transmembrane helix</keyword>
<evidence type="ECO:0000256" key="3">
    <source>
        <dbReference type="ARBA" id="ARBA00022475"/>
    </source>
</evidence>
<dbReference type="PANTHER" id="PTHR32196">
    <property type="entry name" value="ABC TRANSPORTER PERMEASE PROTEIN YPHD-RELATED-RELATED"/>
    <property type="match status" value="1"/>
</dbReference>
<feature type="transmembrane region" description="Helical" evidence="9">
    <location>
        <begin position="91"/>
        <end position="112"/>
    </location>
</feature>
<evidence type="ECO:0000313" key="10">
    <source>
        <dbReference type="EMBL" id="GES20317.1"/>
    </source>
</evidence>
<dbReference type="GO" id="GO:0005886">
    <property type="term" value="C:plasma membrane"/>
    <property type="evidence" value="ECO:0007669"/>
    <property type="project" value="UniProtKB-SubCell"/>
</dbReference>
<comment type="caution">
    <text evidence="10">The sequence shown here is derived from an EMBL/GenBank/DDBJ whole genome shotgun (WGS) entry which is preliminary data.</text>
</comment>
<proteinExistence type="predicted"/>
<protein>
    <recommendedName>
        <fullName evidence="8">Autoinducer 2 import system permease protein LsrD</fullName>
    </recommendedName>
</protein>
<dbReference type="InterPro" id="IPR001851">
    <property type="entry name" value="ABC_transp_permease"/>
</dbReference>
<dbReference type="OrthoDB" id="9808136at2"/>
<organism evidence="10 11">
    <name type="scientific">Acrocarpospora pleiomorpha</name>
    <dbReference type="NCBI Taxonomy" id="90975"/>
    <lineage>
        <taxon>Bacteria</taxon>
        <taxon>Bacillati</taxon>
        <taxon>Actinomycetota</taxon>
        <taxon>Actinomycetes</taxon>
        <taxon>Streptosporangiales</taxon>
        <taxon>Streptosporangiaceae</taxon>
        <taxon>Acrocarpospora</taxon>
    </lineage>
</organism>
<evidence type="ECO:0000256" key="6">
    <source>
        <dbReference type="ARBA" id="ARBA00022989"/>
    </source>
</evidence>
<keyword evidence="2" id="KW-0813">Transport</keyword>